<dbReference type="InterPro" id="IPR011990">
    <property type="entry name" value="TPR-like_helical_dom_sf"/>
</dbReference>
<dbReference type="Gene3D" id="1.25.40.10">
    <property type="entry name" value="Tetratricopeptide repeat domain"/>
    <property type="match status" value="1"/>
</dbReference>
<dbReference type="GO" id="GO:0009451">
    <property type="term" value="P:RNA modification"/>
    <property type="evidence" value="ECO:0007669"/>
    <property type="project" value="InterPro"/>
</dbReference>
<dbReference type="Gramene" id="ONI00582">
    <property type="protein sequence ID" value="ONI00582"/>
    <property type="gene ID" value="PRUPE_6G096600"/>
</dbReference>
<sequence length="178" mass="20351">MNLSSSPLFFFTFFIVFNTNQIKQPGHLASILVKNPTSRSATQQIHSHILTSGFLLHHSISNALLLLFNTLLRCSSFGPFPREAFTFYKHLQHFPLSFDSFTYSFLLHASITLKSNNPGNQIHALTHKLGFHFHVYVQTALLNMYVACGSLLLALHVFYEMPDWNSVTWNFMIIELVS</sequence>
<dbReference type="Proteomes" id="UP000006882">
    <property type="component" value="Chromosome G6"/>
</dbReference>
<dbReference type="eggNOG" id="KOG4197">
    <property type="taxonomic scope" value="Eukaryota"/>
</dbReference>
<evidence type="ECO:0000313" key="2">
    <source>
        <dbReference type="Proteomes" id="UP000006882"/>
    </source>
</evidence>
<keyword evidence="2" id="KW-1185">Reference proteome</keyword>
<dbReference type="STRING" id="3760.A0A251NMS4"/>
<dbReference type="InterPro" id="IPR046960">
    <property type="entry name" value="PPR_At4g14850-like_plant"/>
</dbReference>
<evidence type="ECO:0000313" key="1">
    <source>
        <dbReference type="EMBL" id="ONI00582.1"/>
    </source>
</evidence>
<dbReference type="GO" id="GO:0003723">
    <property type="term" value="F:RNA binding"/>
    <property type="evidence" value="ECO:0007669"/>
    <property type="project" value="InterPro"/>
</dbReference>
<gene>
    <name evidence="1" type="ORF">PRUPE_6G096600</name>
</gene>
<dbReference type="PANTHER" id="PTHR47926">
    <property type="entry name" value="PENTATRICOPEPTIDE REPEAT-CONTAINING PROTEIN"/>
    <property type="match status" value="1"/>
</dbReference>
<reference evidence="1 2" key="1">
    <citation type="journal article" date="2013" name="Nat. Genet.">
        <title>The high-quality draft genome of peach (Prunus persica) identifies unique patterns of genetic diversity, domestication and genome evolution.</title>
        <authorList>
            <consortium name="International Peach Genome Initiative"/>
            <person name="Verde I."/>
            <person name="Abbott A.G."/>
            <person name="Scalabrin S."/>
            <person name="Jung S."/>
            <person name="Shu S."/>
            <person name="Marroni F."/>
            <person name="Zhebentyayeva T."/>
            <person name="Dettori M.T."/>
            <person name="Grimwood J."/>
            <person name="Cattonaro F."/>
            <person name="Zuccolo A."/>
            <person name="Rossini L."/>
            <person name="Jenkins J."/>
            <person name="Vendramin E."/>
            <person name="Meisel L.A."/>
            <person name="Decroocq V."/>
            <person name="Sosinski B."/>
            <person name="Prochnik S."/>
            <person name="Mitros T."/>
            <person name="Policriti A."/>
            <person name="Cipriani G."/>
            <person name="Dondini L."/>
            <person name="Ficklin S."/>
            <person name="Goodstein D.M."/>
            <person name="Xuan P."/>
            <person name="Del Fabbro C."/>
            <person name="Aramini V."/>
            <person name="Copetti D."/>
            <person name="Gonzalez S."/>
            <person name="Horner D.S."/>
            <person name="Falchi R."/>
            <person name="Lucas S."/>
            <person name="Mica E."/>
            <person name="Maldonado J."/>
            <person name="Lazzari B."/>
            <person name="Bielenberg D."/>
            <person name="Pirona R."/>
            <person name="Miculan M."/>
            <person name="Barakat A."/>
            <person name="Testolin R."/>
            <person name="Stella A."/>
            <person name="Tartarini S."/>
            <person name="Tonutti P."/>
            <person name="Arus P."/>
            <person name="Orellana A."/>
            <person name="Wells C."/>
            <person name="Main D."/>
            <person name="Vizzotto G."/>
            <person name="Silva H."/>
            <person name="Salamini F."/>
            <person name="Schmutz J."/>
            <person name="Morgante M."/>
            <person name="Rokhsar D.S."/>
        </authorList>
    </citation>
    <scope>NUCLEOTIDE SEQUENCE [LARGE SCALE GENOMIC DNA]</scope>
    <source>
        <strain evidence="2">cv. Nemared</strain>
    </source>
</reference>
<accession>A0A251NMS4</accession>
<protein>
    <submittedName>
        <fullName evidence="1">Uncharacterized protein</fullName>
    </submittedName>
</protein>
<name>A0A251NMS4_PRUPE</name>
<dbReference type="EMBL" id="CM007656">
    <property type="protein sequence ID" value="ONI00582.1"/>
    <property type="molecule type" value="Genomic_DNA"/>
</dbReference>
<proteinExistence type="predicted"/>
<dbReference type="AlphaFoldDB" id="A0A251NMS4"/>
<organism evidence="1 2">
    <name type="scientific">Prunus persica</name>
    <name type="common">Peach</name>
    <name type="synonym">Amygdalus persica</name>
    <dbReference type="NCBI Taxonomy" id="3760"/>
    <lineage>
        <taxon>Eukaryota</taxon>
        <taxon>Viridiplantae</taxon>
        <taxon>Streptophyta</taxon>
        <taxon>Embryophyta</taxon>
        <taxon>Tracheophyta</taxon>
        <taxon>Spermatophyta</taxon>
        <taxon>Magnoliopsida</taxon>
        <taxon>eudicotyledons</taxon>
        <taxon>Gunneridae</taxon>
        <taxon>Pentapetalae</taxon>
        <taxon>rosids</taxon>
        <taxon>fabids</taxon>
        <taxon>Rosales</taxon>
        <taxon>Rosaceae</taxon>
        <taxon>Amygdaloideae</taxon>
        <taxon>Amygdaleae</taxon>
        <taxon>Prunus</taxon>
    </lineage>
</organism>